<dbReference type="InterPro" id="IPR027785">
    <property type="entry name" value="UvrD-like_helicase_C"/>
</dbReference>
<dbReference type="EC" id="5.6.2.3" evidence="3"/>
<evidence type="ECO:0000259" key="4">
    <source>
        <dbReference type="SMART" id="SM00278"/>
    </source>
</evidence>
<dbReference type="Pfam" id="PF14490">
    <property type="entry name" value="HHH_RecD2"/>
    <property type="match status" value="1"/>
</dbReference>
<proteinExistence type="inferred from homology"/>
<keyword evidence="3" id="KW-0413">Isomerase</keyword>
<dbReference type="Gene3D" id="1.10.150.20">
    <property type="entry name" value="5' to 3' exonuclease, C-terminal subdomain"/>
    <property type="match status" value="1"/>
</dbReference>
<dbReference type="Pfam" id="PF14520">
    <property type="entry name" value="HHH_5"/>
    <property type="match status" value="1"/>
</dbReference>
<dbReference type="Gene3D" id="1.10.10.2220">
    <property type="match status" value="1"/>
</dbReference>
<evidence type="ECO:0000313" key="5">
    <source>
        <dbReference type="EMBL" id="TQM73838.1"/>
    </source>
</evidence>
<keyword evidence="1 3" id="KW-0547">Nucleotide-binding</keyword>
<dbReference type="HAMAP" id="MF_01488">
    <property type="entry name" value="RecD2"/>
    <property type="match status" value="1"/>
</dbReference>
<evidence type="ECO:0000256" key="3">
    <source>
        <dbReference type="HAMAP-Rule" id="MF_01488"/>
    </source>
</evidence>
<dbReference type="InterPro" id="IPR003583">
    <property type="entry name" value="Hlx-hairpin-Hlx_DNA-bd_motif"/>
</dbReference>
<dbReference type="Gene3D" id="2.30.30.940">
    <property type="match status" value="1"/>
</dbReference>
<dbReference type="CDD" id="cd18809">
    <property type="entry name" value="SF1_C_RecD"/>
    <property type="match status" value="1"/>
</dbReference>
<dbReference type="PANTHER" id="PTHR43788">
    <property type="entry name" value="DNA2/NAM7 HELICASE FAMILY MEMBER"/>
    <property type="match status" value="1"/>
</dbReference>
<keyword evidence="3" id="KW-0238">DNA-binding</keyword>
<keyword evidence="6" id="KW-1185">Reference proteome</keyword>
<dbReference type="Pfam" id="PF18335">
    <property type="entry name" value="SH3_13"/>
    <property type="match status" value="1"/>
</dbReference>
<keyword evidence="2 3" id="KW-0067">ATP-binding</keyword>
<dbReference type="InterPro" id="IPR006345">
    <property type="entry name" value="RecD2"/>
</dbReference>
<dbReference type="InterPro" id="IPR050534">
    <property type="entry name" value="Coronavir_polyprotein_1ab"/>
</dbReference>
<dbReference type="SUPFAM" id="SSF52540">
    <property type="entry name" value="P-loop containing nucleoside triphosphate hydrolases"/>
    <property type="match status" value="2"/>
</dbReference>
<dbReference type="GO" id="GO:0005524">
    <property type="term" value="F:ATP binding"/>
    <property type="evidence" value="ECO:0007669"/>
    <property type="project" value="UniProtKB-UniRule"/>
</dbReference>
<evidence type="ECO:0000256" key="2">
    <source>
        <dbReference type="ARBA" id="ARBA00022840"/>
    </source>
</evidence>
<dbReference type="EMBL" id="VFPQ01000001">
    <property type="protein sequence ID" value="TQM73838.1"/>
    <property type="molecule type" value="Genomic_DNA"/>
</dbReference>
<dbReference type="InterPro" id="IPR041451">
    <property type="entry name" value="RecD2_SH13"/>
</dbReference>
<dbReference type="Pfam" id="PF13604">
    <property type="entry name" value="AAA_30"/>
    <property type="match status" value="1"/>
</dbReference>
<dbReference type="GO" id="GO:0043139">
    <property type="term" value="F:5'-3' DNA helicase activity"/>
    <property type="evidence" value="ECO:0007669"/>
    <property type="project" value="UniProtKB-UniRule"/>
</dbReference>
<gene>
    <name evidence="3" type="primary">recD2</name>
    <name evidence="5" type="ORF">FHX40_0493</name>
</gene>
<dbReference type="InterPro" id="IPR027417">
    <property type="entry name" value="P-loop_NTPase"/>
</dbReference>
<dbReference type="GO" id="GO:0006281">
    <property type="term" value="P:DNA repair"/>
    <property type="evidence" value="ECO:0007669"/>
    <property type="project" value="InterPro"/>
</dbReference>
<comment type="caution">
    <text evidence="5">The sequence shown here is derived from an EMBL/GenBank/DDBJ whole genome shotgun (WGS) entry which is preliminary data.</text>
</comment>
<dbReference type="NCBIfam" id="TIGR01448">
    <property type="entry name" value="recD_rel"/>
    <property type="match status" value="1"/>
</dbReference>
<feature type="domain" description="Helix-hairpin-helix DNA-binding motif class 1" evidence="4">
    <location>
        <begin position="185"/>
        <end position="204"/>
    </location>
</feature>
<dbReference type="Proteomes" id="UP000319213">
    <property type="component" value="Unassembled WGS sequence"/>
</dbReference>
<keyword evidence="3" id="KW-0378">Hydrolase</keyword>
<dbReference type="CDD" id="cd17933">
    <property type="entry name" value="DEXSc_RecD-like"/>
    <property type="match status" value="1"/>
</dbReference>
<comment type="function">
    <text evidence="3">DNA-dependent ATPase and ATP-dependent 5'-3' DNA helicase. Has no activity on blunt DNA or DNA with 3'-overhangs, requires at least 10 bases of 5'-ssDNA for helicase activity.</text>
</comment>
<sequence length="736" mass="80102">MNEPGQVIEGVVDHLRYVAPDGYTVACVDLGGERTVVAAGAALVGVQPGETVRLTGGYSRHDEHGERFQVTECVSVLPASVYAIRRYLGSGLVRGIGGKLADAIAAHFGADTLKVIDTEPERLLEVHNIGPARARMIREAWAEQKAIREIMTFLQGVRLSPALAVRIHQALGEDAARVVRAEPYRLAEEVRGIGFHTADRIAMAVGLPEQSPERMRAGLLHVLDRANARAGHCHLPEKALIAQAMELLDADPGPLRAALDALRADGKVVVELLPGLRADGEVEPVVSARWLHVAESSVAGELLRLHRAASRMPDRVRRIAEERLGGDAPPYADLHPDQRRAIEMTLRETVSVLTGGPGCGKSHTVRVLTELVRAGGGRVALAAPTGRAARRLGELTGLPAMTVHRMVRPRADPAEDGALFDHTDPFLADLIVVDETSMLDLVVARALLRRVASGCHVLFVGDPDQLPSVGPGDVLRDLLEVPAIPRVRLGHVFRQALGSPIVANAHRVRDGLLPVAGKEFYLFQEEDPEAIPELVADLATRRIPQRRGVDPDDIQVLCPGRQRAAGAEELNRLLQERRNPHRPGVPEHWTDGRVFRPGDRVMPIRNNYDKGRDGVFNGATGVITRIVPEERRIEIRMDDGQTVGYGYDELDEILHAYAITVHRAQGSEYPYVIIPLTTAAGSLVLRRNLLYTAITRARHTVVLVGQARALEIAVANRGIRRNTSLAVRLNAALPEG</sequence>
<dbReference type="Pfam" id="PF13538">
    <property type="entry name" value="UvrD_C_2"/>
    <property type="match status" value="1"/>
</dbReference>
<protein>
    <recommendedName>
        <fullName evidence="3">ATP-dependent RecD2 DNA helicase</fullName>
        <ecNumber evidence="3">5.6.2.3</ecNumber>
    </recommendedName>
    <alternativeName>
        <fullName evidence="3">DNA 5'-3' helicase subunit RecD2</fullName>
    </alternativeName>
</protein>
<dbReference type="PANTHER" id="PTHR43788:SF6">
    <property type="entry name" value="DNA HELICASE B"/>
    <property type="match status" value="1"/>
</dbReference>
<comment type="similarity">
    <text evidence="3">Belongs to the RecD family. RecD2 subfamily.</text>
</comment>
<accession>A0A543ITD5</accession>
<comment type="catalytic activity">
    <reaction evidence="3">
        <text>ATP + H2O = ADP + phosphate + H(+)</text>
        <dbReference type="Rhea" id="RHEA:13065"/>
        <dbReference type="ChEBI" id="CHEBI:15377"/>
        <dbReference type="ChEBI" id="CHEBI:15378"/>
        <dbReference type="ChEBI" id="CHEBI:30616"/>
        <dbReference type="ChEBI" id="CHEBI:43474"/>
        <dbReference type="ChEBI" id="CHEBI:456216"/>
        <dbReference type="EC" id="5.6.2.3"/>
    </reaction>
</comment>
<feature type="domain" description="Helix-hairpin-helix DNA-binding motif class 1" evidence="4">
    <location>
        <begin position="121"/>
        <end position="140"/>
    </location>
</feature>
<dbReference type="GO" id="GO:0017116">
    <property type="term" value="F:single-stranded DNA helicase activity"/>
    <property type="evidence" value="ECO:0007669"/>
    <property type="project" value="TreeGrafter"/>
</dbReference>
<dbReference type="GO" id="GO:0006310">
    <property type="term" value="P:DNA recombination"/>
    <property type="evidence" value="ECO:0007669"/>
    <property type="project" value="InterPro"/>
</dbReference>
<evidence type="ECO:0000313" key="6">
    <source>
        <dbReference type="Proteomes" id="UP000319213"/>
    </source>
</evidence>
<dbReference type="InterPro" id="IPR010994">
    <property type="entry name" value="RuvA_2-like"/>
</dbReference>
<dbReference type="AlphaFoldDB" id="A0A543ITD5"/>
<organism evidence="5 6">
    <name type="scientific">Thermopolyspora flexuosa</name>
    <dbReference type="NCBI Taxonomy" id="103836"/>
    <lineage>
        <taxon>Bacteria</taxon>
        <taxon>Bacillati</taxon>
        <taxon>Actinomycetota</taxon>
        <taxon>Actinomycetes</taxon>
        <taxon>Streptosporangiales</taxon>
        <taxon>Streptosporangiaceae</taxon>
        <taxon>Thermopolyspora</taxon>
    </lineage>
</organism>
<name>A0A543ITD5_9ACTN</name>
<feature type="binding site" evidence="3">
    <location>
        <begin position="358"/>
        <end position="362"/>
    </location>
    <ligand>
        <name>ATP</name>
        <dbReference type="ChEBI" id="CHEBI:30616"/>
    </ligand>
</feature>
<evidence type="ECO:0000256" key="1">
    <source>
        <dbReference type="ARBA" id="ARBA00022741"/>
    </source>
</evidence>
<feature type="domain" description="Helix-hairpin-helix DNA-binding motif class 1" evidence="4">
    <location>
        <begin position="93"/>
        <end position="107"/>
    </location>
</feature>
<dbReference type="SUPFAM" id="SSF47781">
    <property type="entry name" value="RuvA domain 2-like"/>
    <property type="match status" value="1"/>
</dbReference>
<keyword evidence="3" id="KW-0347">Helicase</keyword>
<dbReference type="GO" id="GO:0003677">
    <property type="term" value="F:DNA binding"/>
    <property type="evidence" value="ECO:0007669"/>
    <property type="project" value="UniProtKB-UniRule"/>
</dbReference>
<dbReference type="InterPro" id="IPR029493">
    <property type="entry name" value="RecD2-like_HHH"/>
</dbReference>
<dbReference type="Gene3D" id="3.40.50.300">
    <property type="entry name" value="P-loop containing nucleotide triphosphate hydrolases"/>
    <property type="match status" value="2"/>
</dbReference>
<dbReference type="Pfam" id="PF23139">
    <property type="entry name" value="OB_YrrC"/>
    <property type="match status" value="1"/>
</dbReference>
<dbReference type="SMART" id="SM00278">
    <property type="entry name" value="HhH1"/>
    <property type="match status" value="3"/>
</dbReference>
<reference evidence="5 6" key="1">
    <citation type="submission" date="2019-06" db="EMBL/GenBank/DDBJ databases">
        <title>Sequencing the genomes of 1000 actinobacteria strains.</title>
        <authorList>
            <person name="Klenk H.-P."/>
        </authorList>
    </citation>
    <scope>NUCLEOTIDE SEQUENCE [LARGE SCALE GENOMIC DNA]</scope>
    <source>
        <strain evidence="5 6">DSM 43186</strain>
    </source>
</reference>
<dbReference type="GO" id="GO:0009338">
    <property type="term" value="C:exodeoxyribonuclease V complex"/>
    <property type="evidence" value="ECO:0007669"/>
    <property type="project" value="TreeGrafter"/>
</dbReference>
<dbReference type="InterPro" id="IPR055446">
    <property type="entry name" value="RecD2_N_OB"/>
</dbReference>
<dbReference type="RefSeq" id="WP_142258098.1">
    <property type="nucleotide sequence ID" value="NZ_BMPV01000004.1"/>
</dbReference>
<dbReference type="OrthoDB" id="9763659at2"/>
<dbReference type="GO" id="GO:0016887">
    <property type="term" value="F:ATP hydrolysis activity"/>
    <property type="evidence" value="ECO:0007669"/>
    <property type="project" value="RHEA"/>
</dbReference>